<accession>A0A6S7KN64</accession>
<evidence type="ECO:0000256" key="5">
    <source>
        <dbReference type="ARBA" id="ARBA00022842"/>
    </source>
</evidence>
<dbReference type="Proteomes" id="UP001152795">
    <property type="component" value="Unassembled WGS sequence"/>
</dbReference>
<feature type="region of interest" description="Disordered" evidence="9">
    <location>
        <begin position="1"/>
        <end position="38"/>
    </location>
</feature>
<proteinExistence type="inferred from homology"/>
<keyword evidence="8 10" id="KW-0472">Membrane</keyword>
<evidence type="ECO:0000256" key="8">
    <source>
        <dbReference type="ARBA" id="ARBA00023136"/>
    </source>
</evidence>
<dbReference type="EMBL" id="CACRXK020033159">
    <property type="protein sequence ID" value="CAB4043780.1"/>
    <property type="molecule type" value="Genomic_DNA"/>
</dbReference>
<feature type="transmembrane region" description="Helical" evidence="10">
    <location>
        <begin position="111"/>
        <end position="133"/>
    </location>
</feature>
<keyword evidence="7" id="KW-0406">Ion transport</keyword>
<evidence type="ECO:0000256" key="9">
    <source>
        <dbReference type="SAM" id="MobiDB-lite"/>
    </source>
</evidence>
<dbReference type="GO" id="GO:0005886">
    <property type="term" value="C:plasma membrane"/>
    <property type="evidence" value="ECO:0007669"/>
    <property type="project" value="TreeGrafter"/>
</dbReference>
<evidence type="ECO:0000256" key="6">
    <source>
        <dbReference type="ARBA" id="ARBA00022989"/>
    </source>
</evidence>
<evidence type="ECO:0000313" key="12">
    <source>
        <dbReference type="EMBL" id="CAB4043780.1"/>
    </source>
</evidence>
<keyword evidence="3" id="KW-0813">Transport</keyword>
<comment type="subcellular location">
    <subcellularLocation>
        <location evidence="1">Membrane</location>
        <topology evidence="1">Multi-pass membrane protein</topology>
    </subcellularLocation>
</comment>
<feature type="non-terminal residue" evidence="12">
    <location>
        <position position="1"/>
    </location>
</feature>
<protein>
    <submittedName>
        <fullName evidence="12">Solute carrier family 41 member 1</fullName>
    </submittedName>
</protein>
<feature type="domain" description="SLC41A/MgtE integral membrane" evidence="11">
    <location>
        <begin position="152"/>
        <end position="194"/>
    </location>
</feature>
<evidence type="ECO:0000256" key="10">
    <source>
        <dbReference type="SAM" id="Phobius"/>
    </source>
</evidence>
<dbReference type="SUPFAM" id="SSF161093">
    <property type="entry name" value="MgtE membrane domain-like"/>
    <property type="match status" value="1"/>
</dbReference>
<keyword evidence="6 10" id="KW-1133">Transmembrane helix</keyword>
<dbReference type="InterPro" id="IPR045349">
    <property type="entry name" value="SLC41A1-3"/>
</dbReference>
<dbReference type="Pfam" id="PF01769">
    <property type="entry name" value="MgtE"/>
    <property type="match status" value="1"/>
</dbReference>
<evidence type="ECO:0000256" key="7">
    <source>
        <dbReference type="ARBA" id="ARBA00023065"/>
    </source>
</evidence>
<keyword evidence="4 10" id="KW-0812">Transmembrane</keyword>
<dbReference type="OrthoDB" id="5791097at2759"/>
<dbReference type="GO" id="GO:0008324">
    <property type="term" value="F:monoatomic cation transmembrane transporter activity"/>
    <property type="evidence" value="ECO:0007669"/>
    <property type="project" value="InterPro"/>
</dbReference>
<organism evidence="12 13">
    <name type="scientific">Paramuricea clavata</name>
    <name type="common">Red gorgonian</name>
    <name type="synonym">Violescent sea-whip</name>
    <dbReference type="NCBI Taxonomy" id="317549"/>
    <lineage>
        <taxon>Eukaryota</taxon>
        <taxon>Metazoa</taxon>
        <taxon>Cnidaria</taxon>
        <taxon>Anthozoa</taxon>
        <taxon>Octocorallia</taxon>
        <taxon>Malacalcyonacea</taxon>
        <taxon>Plexauridae</taxon>
        <taxon>Paramuricea</taxon>
    </lineage>
</organism>
<evidence type="ECO:0000313" key="13">
    <source>
        <dbReference type="Proteomes" id="UP001152795"/>
    </source>
</evidence>
<keyword evidence="5" id="KW-0460">Magnesium</keyword>
<feature type="compositionally biased region" description="Polar residues" evidence="9">
    <location>
        <begin position="1"/>
        <end position="19"/>
    </location>
</feature>
<name>A0A6S7KN64_PARCT</name>
<sequence>MSFDSNQHGNDSSNLTANLTKRKGKKSDRNGQYSNGAHLPDVQMVPKIRVVSGGYEPVTVIQEDRSASDLENGDAFAQTDEHQLENGHLVEQNFENEIGDAKAKEETSFTIAFEVLIPFLIAGLGTVGAGLLLDKVQHDDVFEQISEIFILVPALLGLKGNLEMTLASRLSTAANVGSIDSKSEQWKLITGNMVLIQ</sequence>
<comment type="similarity">
    <text evidence="2">Belongs to the SLC41A transporter family.</text>
</comment>
<dbReference type="InterPro" id="IPR036739">
    <property type="entry name" value="SLC41_membr_dom_sf"/>
</dbReference>
<comment type="caution">
    <text evidence="12">The sequence shown here is derived from an EMBL/GenBank/DDBJ whole genome shotgun (WGS) entry which is preliminary data.</text>
</comment>
<dbReference type="AlphaFoldDB" id="A0A6S7KN64"/>
<reference evidence="12" key="1">
    <citation type="submission" date="2020-04" db="EMBL/GenBank/DDBJ databases">
        <authorList>
            <person name="Alioto T."/>
            <person name="Alioto T."/>
            <person name="Gomez Garrido J."/>
        </authorList>
    </citation>
    <scope>NUCLEOTIDE SEQUENCE</scope>
    <source>
        <strain evidence="12">A484AB</strain>
    </source>
</reference>
<evidence type="ECO:0000256" key="3">
    <source>
        <dbReference type="ARBA" id="ARBA00022448"/>
    </source>
</evidence>
<gene>
    <name evidence="12" type="ORF">PACLA_8A069776</name>
</gene>
<evidence type="ECO:0000259" key="11">
    <source>
        <dbReference type="Pfam" id="PF01769"/>
    </source>
</evidence>
<evidence type="ECO:0000256" key="2">
    <source>
        <dbReference type="ARBA" id="ARBA00009749"/>
    </source>
</evidence>
<dbReference type="PANTHER" id="PTHR16228">
    <property type="entry name" value="DIVALENT CATION TRANSPORTER SOLUTE CARRIER FAMILY 41"/>
    <property type="match status" value="1"/>
</dbReference>
<dbReference type="InterPro" id="IPR006667">
    <property type="entry name" value="SLC41_membr_dom"/>
</dbReference>
<dbReference type="Gene3D" id="1.10.357.20">
    <property type="entry name" value="SLC41 divalent cation transporters, integral membrane domain"/>
    <property type="match status" value="1"/>
</dbReference>
<dbReference type="PANTHER" id="PTHR16228:SF7">
    <property type="entry name" value="SLC41A_MGTE INTEGRAL MEMBRANE DOMAIN-CONTAINING PROTEIN"/>
    <property type="match status" value="1"/>
</dbReference>
<evidence type="ECO:0000256" key="1">
    <source>
        <dbReference type="ARBA" id="ARBA00004141"/>
    </source>
</evidence>
<evidence type="ECO:0000256" key="4">
    <source>
        <dbReference type="ARBA" id="ARBA00022692"/>
    </source>
</evidence>
<keyword evidence="13" id="KW-1185">Reference proteome</keyword>